<evidence type="ECO:0000313" key="3">
    <source>
        <dbReference type="Proteomes" id="UP001162640"/>
    </source>
</evidence>
<dbReference type="InterPro" id="IPR000719">
    <property type="entry name" value="Prot_kinase_dom"/>
</dbReference>
<dbReference type="InterPro" id="IPR011009">
    <property type="entry name" value="Kinase-like_dom_sf"/>
</dbReference>
<reference evidence="3" key="1">
    <citation type="journal article" date="2023" name="Commun. Biol.">
        <title>Genome analysis of Parmales, the sister group of diatoms, reveals the evolutionary specialization of diatoms from phago-mixotrophs to photoautotrophs.</title>
        <authorList>
            <person name="Ban H."/>
            <person name="Sato S."/>
            <person name="Yoshikawa S."/>
            <person name="Yamada K."/>
            <person name="Nakamura Y."/>
            <person name="Ichinomiya M."/>
            <person name="Sato N."/>
            <person name="Blanc-Mathieu R."/>
            <person name="Endo H."/>
            <person name="Kuwata A."/>
            <person name="Ogata H."/>
        </authorList>
    </citation>
    <scope>NUCLEOTIDE SEQUENCE [LARGE SCALE GENOMIC DNA]</scope>
</reference>
<sequence length="81" mass="9035">MRLATLVAACGTIYTASPEVLTGNTYTTQTDVWSAGVCLWCLLVNDVPFLKEMEDLQDQEKVEKLKKARYTFKDEKVSASA</sequence>
<dbReference type="EMBL" id="BLQM01000287">
    <property type="protein sequence ID" value="GMH80685.1"/>
    <property type="molecule type" value="Genomic_DNA"/>
</dbReference>
<name>A0A9W7B387_9STRA</name>
<dbReference type="Proteomes" id="UP001162640">
    <property type="component" value="Unassembled WGS sequence"/>
</dbReference>
<dbReference type="Gene3D" id="1.10.510.10">
    <property type="entry name" value="Transferase(Phosphotransferase) domain 1"/>
    <property type="match status" value="1"/>
</dbReference>
<gene>
    <name evidence="2" type="ORF">TL16_g08651</name>
</gene>
<accession>A0A9W7B387</accession>
<dbReference type="Pfam" id="PF00069">
    <property type="entry name" value="Pkinase"/>
    <property type="match status" value="1"/>
</dbReference>
<evidence type="ECO:0000313" key="2">
    <source>
        <dbReference type="EMBL" id="GMH80685.1"/>
    </source>
</evidence>
<dbReference type="SUPFAM" id="SSF56112">
    <property type="entry name" value="Protein kinase-like (PK-like)"/>
    <property type="match status" value="1"/>
</dbReference>
<dbReference type="GO" id="GO:0004672">
    <property type="term" value="F:protein kinase activity"/>
    <property type="evidence" value="ECO:0007669"/>
    <property type="project" value="InterPro"/>
</dbReference>
<comment type="caution">
    <text evidence="2">The sequence shown here is derived from an EMBL/GenBank/DDBJ whole genome shotgun (WGS) entry which is preliminary data.</text>
</comment>
<protein>
    <recommendedName>
        <fullName evidence="1">Protein kinase domain-containing protein</fullName>
    </recommendedName>
</protein>
<organism evidence="2 3">
    <name type="scientific">Triparma laevis f. inornata</name>
    <dbReference type="NCBI Taxonomy" id="1714386"/>
    <lineage>
        <taxon>Eukaryota</taxon>
        <taxon>Sar</taxon>
        <taxon>Stramenopiles</taxon>
        <taxon>Ochrophyta</taxon>
        <taxon>Bolidophyceae</taxon>
        <taxon>Parmales</taxon>
        <taxon>Triparmaceae</taxon>
        <taxon>Triparma</taxon>
    </lineage>
</organism>
<dbReference type="AlphaFoldDB" id="A0A9W7B387"/>
<dbReference type="PROSITE" id="PS50011">
    <property type="entry name" value="PROTEIN_KINASE_DOM"/>
    <property type="match status" value="1"/>
</dbReference>
<feature type="domain" description="Protein kinase" evidence="1">
    <location>
        <begin position="1"/>
        <end position="81"/>
    </location>
</feature>
<dbReference type="GO" id="GO:0005524">
    <property type="term" value="F:ATP binding"/>
    <property type="evidence" value="ECO:0007669"/>
    <property type="project" value="InterPro"/>
</dbReference>
<proteinExistence type="predicted"/>
<dbReference type="PANTHER" id="PTHR24347">
    <property type="entry name" value="SERINE/THREONINE-PROTEIN KINASE"/>
    <property type="match status" value="1"/>
</dbReference>
<evidence type="ECO:0000259" key="1">
    <source>
        <dbReference type="PROSITE" id="PS50011"/>
    </source>
</evidence>